<keyword evidence="6" id="KW-1185">Reference proteome</keyword>
<accession>A0A5E4PZI7</accession>
<feature type="domain" description="FLYWCH-type" evidence="4">
    <location>
        <begin position="2"/>
        <end position="51"/>
    </location>
</feature>
<dbReference type="EMBL" id="FZQP02000837">
    <property type="protein sequence ID" value="VVC90628.1"/>
    <property type="molecule type" value="Genomic_DNA"/>
</dbReference>
<reference evidence="5 6" key="1">
    <citation type="submission" date="2017-07" db="EMBL/GenBank/DDBJ databases">
        <authorList>
            <person name="Talla V."/>
            <person name="Backstrom N."/>
        </authorList>
    </citation>
    <scope>NUCLEOTIDE SEQUENCE [LARGE SCALE GENOMIC DNA]</scope>
</reference>
<keyword evidence="1" id="KW-0479">Metal-binding</keyword>
<proteinExistence type="predicted"/>
<evidence type="ECO:0000313" key="5">
    <source>
        <dbReference type="EMBL" id="VVC90628.1"/>
    </source>
</evidence>
<dbReference type="Proteomes" id="UP000324832">
    <property type="component" value="Unassembled WGS sequence"/>
</dbReference>
<dbReference type="InterPro" id="IPR007588">
    <property type="entry name" value="Znf_FLYWCH"/>
</dbReference>
<dbReference type="Pfam" id="PF04500">
    <property type="entry name" value="FLYWCH"/>
    <property type="match status" value="2"/>
</dbReference>
<evidence type="ECO:0000256" key="2">
    <source>
        <dbReference type="ARBA" id="ARBA00022771"/>
    </source>
</evidence>
<name>A0A5E4PZI7_9NEOP</name>
<evidence type="ECO:0000256" key="3">
    <source>
        <dbReference type="ARBA" id="ARBA00022833"/>
    </source>
</evidence>
<protein>
    <recommendedName>
        <fullName evidence="4">FLYWCH-type domain-containing protein</fullName>
    </recommendedName>
</protein>
<sequence length="154" mass="17767">MSQRGKTMLLVDGYRFSQKRVVGVKTHWLCSSGYKNKCRAMVHTINDLSFVVSKKGTSMIKDRHYTFFKKKAYGCKWHWACSTHHNKGCRAVIHTVDDKGSKLLEVNGYTFFRKSGYGLKTYWACSTHHNKGCNAIIHTVDDDIVTKAFKYHNH</sequence>
<evidence type="ECO:0000313" key="6">
    <source>
        <dbReference type="Proteomes" id="UP000324832"/>
    </source>
</evidence>
<dbReference type="AlphaFoldDB" id="A0A5E4PZI7"/>
<dbReference type="Gene3D" id="2.20.25.240">
    <property type="match status" value="3"/>
</dbReference>
<keyword evidence="2" id="KW-0863">Zinc-finger</keyword>
<evidence type="ECO:0000259" key="4">
    <source>
        <dbReference type="Pfam" id="PF04500"/>
    </source>
</evidence>
<dbReference type="GO" id="GO:0008270">
    <property type="term" value="F:zinc ion binding"/>
    <property type="evidence" value="ECO:0007669"/>
    <property type="project" value="UniProtKB-KW"/>
</dbReference>
<organism evidence="5 6">
    <name type="scientific">Leptidea sinapis</name>
    <dbReference type="NCBI Taxonomy" id="189913"/>
    <lineage>
        <taxon>Eukaryota</taxon>
        <taxon>Metazoa</taxon>
        <taxon>Ecdysozoa</taxon>
        <taxon>Arthropoda</taxon>
        <taxon>Hexapoda</taxon>
        <taxon>Insecta</taxon>
        <taxon>Pterygota</taxon>
        <taxon>Neoptera</taxon>
        <taxon>Endopterygota</taxon>
        <taxon>Lepidoptera</taxon>
        <taxon>Glossata</taxon>
        <taxon>Ditrysia</taxon>
        <taxon>Papilionoidea</taxon>
        <taxon>Pieridae</taxon>
        <taxon>Dismorphiinae</taxon>
        <taxon>Leptidea</taxon>
    </lineage>
</organism>
<gene>
    <name evidence="5" type="ORF">LSINAPIS_LOCUS3496</name>
</gene>
<feature type="domain" description="FLYWCH-type" evidence="4">
    <location>
        <begin position="99"/>
        <end position="154"/>
    </location>
</feature>
<keyword evidence="3" id="KW-0862">Zinc</keyword>
<evidence type="ECO:0000256" key="1">
    <source>
        <dbReference type="ARBA" id="ARBA00022723"/>
    </source>
</evidence>